<sequence length="562" mass="63728">MEQFFPATTMSVKLSRGIAAEKLLEDPAFQSEWIDLAAVCPWATSFQAWEFADAWYSVYKDLYDVLLLFQRDDKGRLTGLLPLAVELSTNQIVHVGAHQAEYQVWIASESSSDDFIERALDLLKEQYPRQRLKLRYLPANVPQGWRSPGRRWRHSSILQEYRRPYLVLGVDSSVERSLKKRGNRNRINRLKRNGTLSFVHIQSRAELERLIDTVADFYDLRQGAISPTAPFRDDPRKREFTLRLLDKPGLTHASVLMLDDVPIAANIGPISHGFVSLGVFGYSPFYGESSPGRMLILLLGQYLGNCGLQQLDLTSGGDSYKDEMADHTDPVYVLSVQFHRFAHFREMGKAVFLNVLKRCLNGKSRSTALKVRDVLFDPVIYLGNVANRLSLLRPRKYKKYYEIDLATVTSGSPETVFQVNSISDLLLYRPLRKQDLSRRAFLDYAWRRLEAGDRSYTYSENGMLMYCAWLRQPGKGDSSNPGSVVELLPNTCLLWDSYIHPGAHRQDLMRASLSQRIGDAAKIPGIEKVLVEAETIGPRFPSHADLLSGINRTTAASSRLVA</sequence>
<proteinExistence type="predicted"/>
<accession>A0ABS0Y1J9</accession>
<dbReference type="SUPFAM" id="SSF55729">
    <property type="entry name" value="Acyl-CoA N-acyltransferases (Nat)"/>
    <property type="match status" value="1"/>
</dbReference>
<keyword evidence="3" id="KW-1185">Reference proteome</keyword>
<dbReference type="InterPro" id="IPR016181">
    <property type="entry name" value="Acyl_CoA_acyltransferase"/>
</dbReference>
<name>A0ABS0Y1J9_9HYPH</name>
<dbReference type="RefSeq" id="WP_199049419.1">
    <property type="nucleotide sequence ID" value="NZ_JAELXT010000010.1"/>
</dbReference>
<dbReference type="Proteomes" id="UP000620670">
    <property type="component" value="Unassembled WGS sequence"/>
</dbReference>
<organism evidence="2 3">
    <name type="scientific">Microvirga splendida</name>
    <dbReference type="NCBI Taxonomy" id="2795727"/>
    <lineage>
        <taxon>Bacteria</taxon>
        <taxon>Pseudomonadati</taxon>
        <taxon>Pseudomonadota</taxon>
        <taxon>Alphaproteobacteria</taxon>
        <taxon>Hyphomicrobiales</taxon>
        <taxon>Methylobacteriaceae</taxon>
        <taxon>Microvirga</taxon>
    </lineage>
</organism>
<comment type="caution">
    <text evidence="2">The sequence shown here is derived from an EMBL/GenBank/DDBJ whole genome shotgun (WGS) entry which is preliminary data.</text>
</comment>
<evidence type="ECO:0000313" key="3">
    <source>
        <dbReference type="Proteomes" id="UP000620670"/>
    </source>
</evidence>
<dbReference type="EMBL" id="JAELXT010000010">
    <property type="protein sequence ID" value="MBJ6126166.1"/>
    <property type="molecule type" value="Genomic_DNA"/>
</dbReference>
<protein>
    <submittedName>
        <fullName evidence="2">GNAT family N-acetyltransferase</fullName>
    </submittedName>
</protein>
<gene>
    <name evidence="2" type="ORF">JAO75_12215</name>
</gene>
<reference evidence="3" key="1">
    <citation type="submission" date="2020-12" db="EMBL/GenBank/DDBJ databases">
        <title>Hymenobacter sp.</title>
        <authorList>
            <person name="Kim M.K."/>
        </authorList>
    </citation>
    <scope>NUCLEOTIDE SEQUENCE [LARGE SCALE GENOMIC DNA]</scope>
    <source>
        <strain evidence="3">BT325</strain>
    </source>
</reference>
<dbReference type="InterPro" id="IPR038740">
    <property type="entry name" value="BioF2-like_GNAT_dom"/>
</dbReference>
<feature type="domain" description="BioF2-like acetyltransferase" evidence="1">
    <location>
        <begin position="183"/>
        <end position="321"/>
    </location>
</feature>
<evidence type="ECO:0000259" key="1">
    <source>
        <dbReference type="Pfam" id="PF13480"/>
    </source>
</evidence>
<evidence type="ECO:0000313" key="2">
    <source>
        <dbReference type="EMBL" id="MBJ6126166.1"/>
    </source>
</evidence>
<dbReference type="Pfam" id="PF13480">
    <property type="entry name" value="Acetyltransf_6"/>
    <property type="match status" value="1"/>
</dbReference>